<reference evidence="1 2" key="1">
    <citation type="journal article" date="2016" name="Mol. Biol. Evol.">
        <title>Comparative Genomics of Early-Diverging Mushroom-Forming Fungi Provides Insights into the Origins of Lignocellulose Decay Capabilities.</title>
        <authorList>
            <person name="Nagy L.G."/>
            <person name="Riley R."/>
            <person name="Tritt A."/>
            <person name="Adam C."/>
            <person name="Daum C."/>
            <person name="Floudas D."/>
            <person name="Sun H."/>
            <person name="Yadav J.S."/>
            <person name="Pangilinan J."/>
            <person name="Larsson K.H."/>
            <person name="Matsuura K."/>
            <person name="Barry K."/>
            <person name="Labutti K."/>
            <person name="Kuo R."/>
            <person name="Ohm R.A."/>
            <person name="Bhattacharya S.S."/>
            <person name="Shirouzu T."/>
            <person name="Yoshinaga Y."/>
            <person name="Martin F.M."/>
            <person name="Grigoriev I.V."/>
            <person name="Hibbett D.S."/>
        </authorList>
    </citation>
    <scope>NUCLEOTIDE SEQUENCE [LARGE SCALE GENOMIC DNA]</scope>
    <source>
        <strain evidence="1 2">HHB12029</strain>
    </source>
</reference>
<dbReference type="InParanoid" id="A0A165DNP6"/>
<gene>
    <name evidence="1" type="ORF">EXIGLDRAFT_726577</name>
</gene>
<dbReference type="Proteomes" id="UP000077266">
    <property type="component" value="Unassembled WGS sequence"/>
</dbReference>
<organism evidence="1 2">
    <name type="scientific">Exidia glandulosa HHB12029</name>
    <dbReference type="NCBI Taxonomy" id="1314781"/>
    <lineage>
        <taxon>Eukaryota</taxon>
        <taxon>Fungi</taxon>
        <taxon>Dikarya</taxon>
        <taxon>Basidiomycota</taxon>
        <taxon>Agaricomycotina</taxon>
        <taxon>Agaricomycetes</taxon>
        <taxon>Auriculariales</taxon>
        <taxon>Exidiaceae</taxon>
        <taxon>Exidia</taxon>
    </lineage>
</organism>
<evidence type="ECO:0000313" key="2">
    <source>
        <dbReference type="Proteomes" id="UP000077266"/>
    </source>
</evidence>
<evidence type="ECO:0000313" key="1">
    <source>
        <dbReference type="EMBL" id="KZV84993.1"/>
    </source>
</evidence>
<keyword evidence="2" id="KW-1185">Reference proteome</keyword>
<sequence>PVIGPRHVHVVTLTLPPGHSIWHCAETDARTETTTTRTGATEKRIGLIWG</sequence>
<proteinExistence type="predicted"/>
<dbReference type="EMBL" id="KV426203">
    <property type="protein sequence ID" value="KZV84993.1"/>
    <property type="molecule type" value="Genomic_DNA"/>
</dbReference>
<dbReference type="AlphaFoldDB" id="A0A165DNP6"/>
<accession>A0A165DNP6</accession>
<name>A0A165DNP6_EXIGL</name>
<feature type="non-terminal residue" evidence="1">
    <location>
        <position position="1"/>
    </location>
</feature>
<protein>
    <submittedName>
        <fullName evidence="1">Uncharacterized protein</fullName>
    </submittedName>
</protein>